<dbReference type="STRING" id="1150112.SAMN04487893_12030"/>
<gene>
    <name evidence="2" type="ORF">SAMN04487893_12030</name>
</gene>
<evidence type="ECO:0000256" key="1">
    <source>
        <dbReference type="SAM" id="SignalP"/>
    </source>
</evidence>
<organism evidence="2 3">
    <name type="scientific">Myroides guanonis</name>
    <dbReference type="NCBI Taxonomy" id="1150112"/>
    <lineage>
        <taxon>Bacteria</taxon>
        <taxon>Pseudomonadati</taxon>
        <taxon>Bacteroidota</taxon>
        <taxon>Flavobacteriia</taxon>
        <taxon>Flavobacteriales</taxon>
        <taxon>Flavobacteriaceae</taxon>
        <taxon>Myroides</taxon>
    </lineage>
</organism>
<dbReference type="EMBL" id="FORU01000020">
    <property type="protein sequence ID" value="SFJ87415.1"/>
    <property type="molecule type" value="Genomic_DNA"/>
</dbReference>
<name>A0A1I3UWG8_9FLAO</name>
<accession>A0A1I3UWG8</accession>
<dbReference type="OrthoDB" id="5348860at2"/>
<protein>
    <recommendedName>
        <fullName evidence="4">Lipoprotein</fullName>
    </recommendedName>
</protein>
<evidence type="ECO:0008006" key="4">
    <source>
        <dbReference type="Google" id="ProtNLM"/>
    </source>
</evidence>
<evidence type="ECO:0000313" key="3">
    <source>
        <dbReference type="Proteomes" id="UP000243887"/>
    </source>
</evidence>
<keyword evidence="1" id="KW-0732">Signal</keyword>
<sequence>MKKNVLFLSLLSFLLFGCISSDSKVTNTKQKSDIVVTEEVLNNNLKDTVANTQNDNTIKLISVILDEMFKDDLSKKLIEESSRKFKFFEYDLNDDRKKEIFVGLMGPYFCGSGGCTLLLLSSEGKLMTKFTVTQSPISITNIKSEGWKDLVLHSNGRDYLIRFNGDSYPSNPSVQPLYTSTAEQNLINGLHLADQSYSW</sequence>
<dbReference type="Proteomes" id="UP000243887">
    <property type="component" value="Unassembled WGS sequence"/>
</dbReference>
<dbReference type="PROSITE" id="PS51257">
    <property type="entry name" value="PROKAR_LIPOPROTEIN"/>
    <property type="match status" value="1"/>
</dbReference>
<dbReference type="AlphaFoldDB" id="A0A1I3UWG8"/>
<dbReference type="RefSeq" id="WP_090681367.1">
    <property type="nucleotide sequence ID" value="NZ_FORU01000020.1"/>
</dbReference>
<reference evidence="3" key="1">
    <citation type="submission" date="2016-10" db="EMBL/GenBank/DDBJ databases">
        <authorList>
            <person name="Varghese N."/>
            <person name="Submissions S."/>
        </authorList>
    </citation>
    <scope>NUCLEOTIDE SEQUENCE [LARGE SCALE GENOMIC DNA]</scope>
    <source>
        <strain evidence="3">DSM 26542</strain>
    </source>
</reference>
<feature type="signal peptide" evidence="1">
    <location>
        <begin position="1"/>
        <end position="23"/>
    </location>
</feature>
<proteinExistence type="predicted"/>
<feature type="chain" id="PRO_5017262068" description="Lipoprotein" evidence="1">
    <location>
        <begin position="24"/>
        <end position="199"/>
    </location>
</feature>
<keyword evidence="3" id="KW-1185">Reference proteome</keyword>
<evidence type="ECO:0000313" key="2">
    <source>
        <dbReference type="EMBL" id="SFJ87415.1"/>
    </source>
</evidence>